<comment type="caution">
    <text evidence="1">The sequence shown here is derived from an EMBL/GenBank/DDBJ whole genome shotgun (WGS) entry which is preliminary data.</text>
</comment>
<dbReference type="RefSeq" id="WP_192764720.1">
    <property type="nucleotide sequence ID" value="NZ_JADBDZ010000001.1"/>
</dbReference>
<accession>A0ABR9JIM4</accession>
<sequence length="57" mass="6473">MRSVARIRFSVAAVNGAPRASWRRTMPANIACRWATDNSASTICPRYGARYLWTWQA</sequence>
<evidence type="ECO:0000313" key="2">
    <source>
        <dbReference type="Proteomes" id="UP000627838"/>
    </source>
</evidence>
<name>A0ABR9JIM4_9ACTN</name>
<organism evidence="1 2">
    <name type="scientific">Actinomadura algeriensis</name>
    <dbReference type="NCBI Taxonomy" id="1679523"/>
    <lineage>
        <taxon>Bacteria</taxon>
        <taxon>Bacillati</taxon>
        <taxon>Actinomycetota</taxon>
        <taxon>Actinomycetes</taxon>
        <taxon>Streptosporangiales</taxon>
        <taxon>Thermomonosporaceae</taxon>
        <taxon>Actinomadura</taxon>
    </lineage>
</organism>
<keyword evidence="2" id="KW-1185">Reference proteome</keyword>
<dbReference type="EMBL" id="JADBDZ010000001">
    <property type="protein sequence ID" value="MBE1530396.1"/>
    <property type="molecule type" value="Genomic_DNA"/>
</dbReference>
<protein>
    <submittedName>
        <fullName evidence="1">Uncharacterized protein</fullName>
    </submittedName>
</protein>
<evidence type="ECO:0000313" key="1">
    <source>
        <dbReference type="EMBL" id="MBE1530396.1"/>
    </source>
</evidence>
<proteinExistence type="predicted"/>
<dbReference type="Proteomes" id="UP000627838">
    <property type="component" value="Unassembled WGS sequence"/>
</dbReference>
<reference evidence="1 2" key="1">
    <citation type="submission" date="2020-10" db="EMBL/GenBank/DDBJ databases">
        <title>Sequencing the genomes of 1000 actinobacteria strains.</title>
        <authorList>
            <person name="Klenk H.-P."/>
        </authorList>
    </citation>
    <scope>NUCLEOTIDE SEQUENCE [LARGE SCALE GENOMIC DNA]</scope>
    <source>
        <strain evidence="1 2">DSM 46744</strain>
    </source>
</reference>
<gene>
    <name evidence="1" type="ORF">H4W34_000229</name>
</gene>